<evidence type="ECO:0008006" key="9">
    <source>
        <dbReference type="Google" id="ProtNLM"/>
    </source>
</evidence>
<dbReference type="Proteomes" id="UP000465112">
    <property type="component" value="Chromosome 1"/>
</dbReference>
<feature type="compositionally biased region" description="Basic and acidic residues" evidence="6">
    <location>
        <begin position="1060"/>
        <end position="1074"/>
    </location>
</feature>
<feature type="region of interest" description="Disordered" evidence="6">
    <location>
        <begin position="221"/>
        <end position="249"/>
    </location>
</feature>
<feature type="region of interest" description="Disordered" evidence="6">
    <location>
        <begin position="168"/>
        <end position="206"/>
    </location>
</feature>
<dbReference type="InterPro" id="IPR051293">
    <property type="entry name" value="MTUS1/CCDC69"/>
</dbReference>
<feature type="region of interest" description="Disordered" evidence="6">
    <location>
        <begin position="20"/>
        <end position="68"/>
    </location>
</feature>
<keyword evidence="3 5" id="KW-0175">Coiled coil</keyword>
<feature type="compositionally biased region" description="Low complexity" evidence="6">
    <location>
        <begin position="224"/>
        <end position="237"/>
    </location>
</feature>
<feature type="region of interest" description="Disordered" evidence="6">
    <location>
        <begin position="762"/>
        <end position="848"/>
    </location>
</feature>
<feature type="region of interest" description="Disordered" evidence="6">
    <location>
        <begin position="1265"/>
        <end position="1293"/>
    </location>
</feature>
<reference evidence="7 8" key="1">
    <citation type="submission" date="2019-06" db="EMBL/GenBank/DDBJ databases">
        <title>A chromosome-scale genome assembly of the European perch, Perca fluviatilis.</title>
        <authorList>
            <person name="Roques C."/>
            <person name="Zahm M."/>
            <person name="Cabau C."/>
            <person name="Klopp C."/>
            <person name="Bouchez O."/>
            <person name="Donnadieu C."/>
            <person name="Kuhl H."/>
            <person name="Gislard M."/>
            <person name="Guendouz S."/>
            <person name="Journot L."/>
            <person name="Haffray P."/>
            <person name="Bestin A."/>
            <person name="Morvezen R."/>
            <person name="Feron R."/>
            <person name="Wen M."/>
            <person name="Jouanno E."/>
            <person name="Herpin A."/>
            <person name="Schartl M."/>
            <person name="Postlethwait J."/>
            <person name="Schaerlinger B."/>
            <person name="Chardard D."/>
            <person name="Lecocq T."/>
            <person name="Poncet C."/>
            <person name="Jaffrelo L."/>
            <person name="Lampietro C."/>
            <person name="Guiguen Y."/>
        </authorList>
    </citation>
    <scope>NUCLEOTIDE SEQUENCE [LARGE SCALE GENOMIC DNA]</scope>
    <source>
        <tissue evidence="7">Blood</tissue>
    </source>
</reference>
<feature type="compositionally biased region" description="Polar residues" evidence="6">
    <location>
        <begin position="1270"/>
        <end position="1284"/>
    </location>
</feature>
<dbReference type="GO" id="GO:0005634">
    <property type="term" value="C:nucleus"/>
    <property type="evidence" value="ECO:0007669"/>
    <property type="project" value="UniProtKB-SubCell"/>
</dbReference>
<accession>A0A6A5FT08</accession>
<feature type="coiled-coil region" evidence="5">
    <location>
        <begin position="920"/>
        <end position="1028"/>
    </location>
</feature>
<feature type="compositionally biased region" description="Low complexity" evidence="6">
    <location>
        <begin position="864"/>
        <end position="874"/>
    </location>
</feature>
<proteinExistence type="inferred from homology"/>
<feature type="region of interest" description="Disordered" evidence="6">
    <location>
        <begin position="448"/>
        <end position="710"/>
    </location>
</feature>
<feature type="compositionally biased region" description="Polar residues" evidence="6">
    <location>
        <begin position="635"/>
        <end position="647"/>
    </location>
</feature>
<dbReference type="GO" id="GO:0008017">
    <property type="term" value="F:microtubule binding"/>
    <property type="evidence" value="ECO:0007669"/>
    <property type="project" value="TreeGrafter"/>
</dbReference>
<feature type="compositionally biased region" description="Basic and acidic residues" evidence="6">
    <location>
        <begin position="489"/>
        <end position="533"/>
    </location>
</feature>
<dbReference type="PANTHER" id="PTHR24200:SF7">
    <property type="entry name" value="MICROTUBULE-ASSOCIATED TUMOR SUPPRESSOR 1"/>
    <property type="match status" value="1"/>
</dbReference>
<organism evidence="7 8">
    <name type="scientific">Perca fluviatilis</name>
    <name type="common">European perch</name>
    <dbReference type="NCBI Taxonomy" id="8168"/>
    <lineage>
        <taxon>Eukaryota</taxon>
        <taxon>Metazoa</taxon>
        <taxon>Chordata</taxon>
        <taxon>Craniata</taxon>
        <taxon>Vertebrata</taxon>
        <taxon>Euteleostomi</taxon>
        <taxon>Actinopterygii</taxon>
        <taxon>Neopterygii</taxon>
        <taxon>Teleostei</taxon>
        <taxon>Neoteleostei</taxon>
        <taxon>Acanthomorphata</taxon>
        <taxon>Eupercaria</taxon>
        <taxon>Perciformes</taxon>
        <taxon>Percoidei</taxon>
        <taxon>Percidae</taxon>
        <taxon>Percinae</taxon>
        <taxon>Perca</taxon>
    </lineage>
</organism>
<keyword evidence="4" id="KW-0539">Nucleus</keyword>
<feature type="region of interest" description="Disordered" evidence="6">
    <location>
        <begin position="301"/>
        <end position="364"/>
    </location>
</feature>
<feature type="compositionally biased region" description="Low complexity" evidence="6">
    <location>
        <begin position="464"/>
        <end position="480"/>
    </location>
</feature>
<gene>
    <name evidence="7" type="ORF">PFLUV_G00013860</name>
</gene>
<protein>
    <recommendedName>
        <fullName evidence="9">Microtubule-associated tumor suppressor 1 homolog</fullName>
    </recommendedName>
</protein>
<feature type="region of interest" description="Disordered" evidence="6">
    <location>
        <begin position="378"/>
        <end position="435"/>
    </location>
</feature>
<feature type="region of interest" description="Disordered" evidence="6">
    <location>
        <begin position="1060"/>
        <end position="1081"/>
    </location>
</feature>
<comment type="similarity">
    <text evidence="2">Belongs to the MTUS1 family.</text>
</comment>
<evidence type="ECO:0000256" key="4">
    <source>
        <dbReference type="ARBA" id="ARBA00023242"/>
    </source>
</evidence>
<evidence type="ECO:0000256" key="6">
    <source>
        <dbReference type="SAM" id="MobiDB-lite"/>
    </source>
</evidence>
<evidence type="ECO:0000256" key="2">
    <source>
        <dbReference type="ARBA" id="ARBA00007585"/>
    </source>
</evidence>
<evidence type="ECO:0000313" key="8">
    <source>
        <dbReference type="Proteomes" id="UP000465112"/>
    </source>
</evidence>
<sequence>MSVSKPSEDFLLRGENGSSMRLSLHSAGDHNGNALPIASSSSSSSCSSSCLGESSPESLRSLSSLSGGRTDSPLDYDMFEVTVMATEMTKTDKMTDFLISKWVPEKEGKPDDNDDVPVGKIQTATELSESNDNSESVYLDANSCEYRQDTWDDNDNLTLALSQVTNSSSRYNNDELSSGSSNGRRHGSSTPDSDVTEIPADDDDEEDTLFLSVSSDMGVRRRSMTLTSTTSQLSDSLMNPGGSAATTEGSLAVSGADDESSELVVEGFGVPCPLGLPVESQTEPPASEDLCETTQILSSSLSFTNLDKDPNEVLSPPPEEAERCAVSPKPSRPTTSRPARAAKTKPTTAASPAPKTAVFTAIRPPSVETKRVSKLDLKDVEAKVGSRSYLSLPKTPNQQNKSAPANGKRVVTRKEEAQTGDGGKKQRSSANPVKVAVLRKSIRVKCSHLKTNHNGSAQPERKSLAVSQTLSTSTSSLGSELVEEGPLDTTRKAVQEVPDKHETGGVETKHPSEDAHRGIEKALKTEAAVEKPRNPSRKVSSKLGPSARQQGRGTRVDKGPSGPAPPPGSVTGTGPPGHGSPGPRQTQSDGSTVGEGEQSAGSGSPTRQSQSQSQGIPKPRTNAERTSVLAVPDPATSNSKPTANQQPALGAVKRAATPATSKLPVKGLPTSFSSSALGSEISGAISKGAPAPTGTKPDEQPSKSTLPVGNQCMAKPLISSTAATTNTNIPSDALPSGITAAPKPPALRNRALSLQARATATGLKTPTVTSHNTAKTAPAANQGLTKQVSQYPLQRSGSARLSRLNSAVDKNKPREAPARPTNTNSSSQVVAPGGGNSQKKHQPPPDLVPEVVNANAAVTTVVPVPETDTTNNGSGTTGGSGLGFKAKTGSRSSPKTGSRLHIASKPGTAGTVVADRMVTAKQNQNQKEQAEKKNQAINQLRKMLVQGNKRVEALATVIQHLFTEREEALKQKKGLSLELANLREELVSSSQCCDRLQKEKEEVRVSLEEALNRQEEHHKEELVQLEDRLRSFYQTEWDKVHQTYQEEADKCRMLMEQQVEELRSQQESERKNQEVSHSQNMESLKLEYETSTQELKRIQQTDLENLNKTLKETETSLSEKISELSAEKVALNEKLKAEEERRKQILTDKNLKDSHTVYLEQELESLKVVLEIKNNQLHHKEKKLMEMDKLLETNVKLQECLTKVQQENEDYKARMDKHAALSKQLSSEQAILQQTLQKESKVNKRLSMENEELLWKLHNGDLLASPRRLSPTSPFNSPRNSASFPATAPVSPR</sequence>
<feature type="compositionally biased region" description="Low complexity" evidence="6">
    <location>
        <begin position="327"/>
        <end position="357"/>
    </location>
</feature>
<comment type="subcellular location">
    <subcellularLocation>
        <location evidence="1">Nucleus</location>
    </subcellularLocation>
</comment>
<feature type="region of interest" description="Disordered" evidence="6">
    <location>
        <begin position="864"/>
        <end position="903"/>
    </location>
</feature>
<comment type="caution">
    <text evidence="7">The sequence shown here is derived from an EMBL/GenBank/DDBJ whole genome shotgun (WGS) entry which is preliminary data.</text>
</comment>
<evidence type="ECO:0000313" key="7">
    <source>
        <dbReference type="EMBL" id="KAF1395655.1"/>
    </source>
</evidence>
<evidence type="ECO:0000256" key="1">
    <source>
        <dbReference type="ARBA" id="ARBA00004123"/>
    </source>
</evidence>
<name>A0A6A5FT08_PERFL</name>
<dbReference type="OrthoDB" id="10038993at2759"/>
<feature type="region of interest" description="Disordered" evidence="6">
    <location>
        <begin position="723"/>
        <end position="749"/>
    </location>
</feature>
<evidence type="ECO:0000256" key="3">
    <source>
        <dbReference type="ARBA" id="ARBA00023054"/>
    </source>
</evidence>
<feature type="compositionally biased region" description="Polar residues" evidence="6">
    <location>
        <begin position="782"/>
        <end position="805"/>
    </location>
</feature>
<feature type="compositionally biased region" description="Polar residues" evidence="6">
    <location>
        <begin position="762"/>
        <end position="775"/>
    </location>
</feature>
<dbReference type="GO" id="GO:0005737">
    <property type="term" value="C:cytoplasm"/>
    <property type="evidence" value="ECO:0007669"/>
    <property type="project" value="TreeGrafter"/>
</dbReference>
<feature type="compositionally biased region" description="Polar residues" evidence="6">
    <location>
        <begin position="820"/>
        <end position="829"/>
    </location>
</feature>
<feature type="compositionally biased region" description="Polar residues" evidence="6">
    <location>
        <begin position="599"/>
        <end position="615"/>
    </location>
</feature>
<evidence type="ECO:0000256" key="5">
    <source>
        <dbReference type="SAM" id="Coils"/>
    </source>
</evidence>
<dbReference type="PANTHER" id="PTHR24200">
    <property type="entry name" value="TOUCAN, ISOFORM A"/>
    <property type="match status" value="1"/>
</dbReference>
<feature type="compositionally biased region" description="Low complexity" evidence="6">
    <location>
        <begin position="39"/>
        <end position="68"/>
    </location>
</feature>
<keyword evidence="8" id="KW-1185">Reference proteome</keyword>
<feature type="coiled-coil region" evidence="5">
    <location>
        <begin position="1187"/>
        <end position="1221"/>
    </location>
</feature>
<feature type="compositionally biased region" description="Polar residues" evidence="6">
    <location>
        <begin position="394"/>
        <end position="403"/>
    </location>
</feature>
<dbReference type="EMBL" id="VHII01000001">
    <property type="protein sequence ID" value="KAF1395655.1"/>
    <property type="molecule type" value="Genomic_DNA"/>
</dbReference>